<proteinExistence type="inferred from homology"/>
<dbReference type="CDD" id="cd05672">
    <property type="entry name" value="M20_ACY1L2-like"/>
    <property type="match status" value="1"/>
</dbReference>
<dbReference type="InterPro" id="IPR017439">
    <property type="entry name" value="Amidohydrolase"/>
</dbReference>
<sequence>MVRLNQQYKQTVVEKKQPANYYVIPSSFSILNHHASSWPPHDTYRVIRPPKLSGIESENMTIPDNNKTVGCWSGLRALILRKNKGQKAARVSLSTRSLSDKKAEALENNTGAQNTPPEYCAPPYNNTQFPAKAKHGPESSSSGGVHVPHKLPSPAAANTSDHAIDKSNGSLRELSLQIHDHPELRWDVKYAHDMLTRFVEERGFQVTRQYLADQLPGNTAWKAEFVIPDESGKPLPVIGLNSEMDALPGIGHACGHNLIAIVGVTTALGLKAAMEEHKIPGKIVLLGTPAEEGGEGKVHLLKAGAYKEMDICLMAHPITGGDRLVQTTTTLALQTFEVEYHGQGAHAGAAPWEGRNALDAAFVAYTALSALRQQIHPTARVHGIIEGRDWASNVIPNYAKMRYTVRAPTWSEVVALRARVNRCFEAAAHATSCTMTVTEKEGMKDVRVNEILAHELGAIMTDRYDHPFSSEGSIGGSTDFGSVTYELPALHPMFALSTVPNGGNHTPEFTAAARTQEAHERAIIVSKGLATLGLRALLDEEFLSTIKSEFGRDLL</sequence>
<dbReference type="SUPFAM" id="SSF53187">
    <property type="entry name" value="Zn-dependent exopeptidases"/>
    <property type="match status" value="1"/>
</dbReference>
<comment type="similarity">
    <text evidence="1">Belongs to the peptidase M20A family.</text>
</comment>
<feature type="region of interest" description="Disordered" evidence="2">
    <location>
        <begin position="130"/>
        <end position="165"/>
    </location>
</feature>
<dbReference type="PANTHER" id="PTHR30575:SF0">
    <property type="entry name" value="XAA-ARG DIPEPTIDASE"/>
    <property type="match status" value="1"/>
</dbReference>
<evidence type="ECO:0000256" key="2">
    <source>
        <dbReference type="SAM" id="MobiDB-lite"/>
    </source>
</evidence>
<evidence type="ECO:0000313" key="4">
    <source>
        <dbReference type="EMBL" id="CAE6451299.1"/>
    </source>
</evidence>
<dbReference type="AlphaFoldDB" id="A0A8H3BAR7"/>
<dbReference type="Pfam" id="PF01546">
    <property type="entry name" value="Peptidase_M20"/>
    <property type="match status" value="1"/>
</dbReference>
<accession>A0A8H3BAR7</accession>
<name>A0A8H3BAR7_9AGAM</name>
<dbReference type="Pfam" id="PF07687">
    <property type="entry name" value="M20_dimer"/>
    <property type="match status" value="1"/>
</dbReference>
<dbReference type="NCBIfam" id="TIGR01891">
    <property type="entry name" value="amidohydrolases"/>
    <property type="match status" value="1"/>
</dbReference>
<reference evidence="4" key="1">
    <citation type="submission" date="2021-01" db="EMBL/GenBank/DDBJ databases">
        <authorList>
            <person name="Kaushik A."/>
        </authorList>
    </citation>
    <scope>NUCLEOTIDE SEQUENCE</scope>
    <source>
        <strain evidence="4">AG1-1A</strain>
    </source>
</reference>
<organism evidence="4 5">
    <name type="scientific">Rhizoctonia solani</name>
    <dbReference type="NCBI Taxonomy" id="456999"/>
    <lineage>
        <taxon>Eukaryota</taxon>
        <taxon>Fungi</taxon>
        <taxon>Dikarya</taxon>
        <taxon>Basidiomycota</taxon>
        <taxon>Agaricomycotina</taxon>
        <taxon>Agaricomycetes</taxon>
        <taxon>Cantharellales</taxon>
        <taxon>Ceratobasidiaceae</taxon>
        <taxon>Rhizoctonia</taxon>
    </lineage>
</organism>
<dbReference type="Gene3D" id="3.40.630.10">
    <property type="entry name" value="Zn peptidases"/>
    <property type="match status" value="1"/>
</dbReference>
<dbReference type="Gene3D" id="3.30.70.360">
    <property type="match status" value="1"/>
</dbReference>
<dbReference type="EMBL" id="CAJMWR010002921">
    <property type="protein sequence ID" value="CAE6451299.1"/>
    <property type="molecule type" value="Genomic_DNA"/>
</dbReference>
<feature type="domain" description="Peptidase M20 dimerisation" evidence="3">
    <location>
        <begin position="335"/>
        <end position="429"/>
    </location>
</feature>
<dbReference type="InterPro" id="IPR036264">
    <property type="entry name" value="Bact_exopeptidase_dim_dom"/>
</dbReference>
<evidence type="ECO:0000259" key="3">
    <source>
        <dbReference type="Pfam" id="PF07687"/>
    </source>
</evidence>
<evidence type="ECO:0000256" key="1">
    <source>
        <dbReference type="ARBA" id="ARBA00006247"/>
    </source>
</evidence>
<dbReference type="InterPro" id="IPR002933">
    <property type="entry name" value="Peptidase_M20"/>
</dbReference>
<evidence type="ECO:0000313" key="5">
    <source>
        <dbReference type="Proteomes" id="UP000663840"/>
    </source>
</evidence>
<protein>
    <recommendedName>
        <fullName evidence="3">Peptidase M20 dimerisation domain-containing protein</fullName>
    </recommendedName>
</protein>
<gene>
    <name evidence="4" type="ORF">RDB_LOCUS91084</name>
</gene>
<dbReference type="Proteomes" id="UP000663840">
    <property type="component" value="Unassembled WGS sequence"/>
</dbReference>
<dbReference type="GO" id="GO:0016805">
    <property type="term" value="F:dipeptidase activity"/>
    <property type="evidence" value="ECO:0007669"/>
    <property type="project" value="TreeGrafter"/>
</dbReference>
<comment type="caution">
    <text evidence="4">The sequence shown here is derived from an EMBL/GenBank/DDBJ whole genome shotgun (WGS) entry which is preliminary data.</text>
</comment>
<dbReference type="InterPro" id="IPR052030">
    <property type="entry name" value="Peptidase_M20/M20A_hydrolases"/>
</dbReference>
<dbReference type="FunFam" id="3.30.70.360:FF:000004">
    <property type="entry name" value="Peptidase M20 domain-containing protein 2"/>
    <property type="match status" value="1"/>
</dbReference>
<dbReference type="SUPFAM" id="SSF55031">
    <property type="entry name" value="Bacterial exopeptidase dimerisation domain"/>
    <property type="match status" value="1"/>
</dbReference>
<dbReference type="PANTHER" id="PTHR30575">
    <property type="entry name" value="PEPTIDASE M20"/>
    <property type="match status" value="1"/>
</dbReference>
<dbReference type="InterPro" id="IPR011650">
    <property type="entry name" value="Peptidase_M20_dimer"/>
</dbReference>